<keyword evidence="2" id="KW-1185">Reference proteome</keyword>
<dbReference type="GO" id="GO:0004497">
    <property type="term" value="F:monooxygenase activity"/>
    <property type="evidence" value="ECO:0007669"/>
    <property type="project" value="UniProtKB-KW"/>
</dbReference>
<dbReference type="OrthoDB" id="8481042at2"/>
<dbReference type="AlphaFoldDB" id="A0A2P8FMA4"/>
<sequence length="98" mass="11288">MIAVKVTYTVKPSFVAQNLQNIETFMQDFRRMEDFQYTVYTNENIFTHISHYKNEDIQAAVLNTPSFKAFQQQRDDSGLVLPPQIEVLTLAASAKEVL</sequence>
<proteinExistence type="predicted"/>
<dbReference type="EMBL" id="PYGK01000020">
    <property type="protein sequence ID" value="PSL22848.1"/>
    <property type="molecule type" value="Genomic_DNA"/>
</dbReference>
<dbReference type="Gene3D" id="3.30.70.100">
    <property type="match status" value="1"/>
</dbReference>
<evidence type="ECO:0000313" key="2">
    <source>
        <dbReference type="Proteomes" id="UP000240978"/>
    </source>
</evidence>
<keyword evidence="1" id="KW-0503">Monooxygenase</keyword>
<dbReference type="Proteomes" id="UP000240978">
    <property type="component" value="Unassembled WGS sequence"/>
</dbReference>
<gene>
    <name evidence="1" type="ORF">CLV42_120110</name>
</gene>
<dbReference type="SUPFAM" id="SSF54909">
    <property type="entry name" value="Dimeric alpha+beta barrel"/>
    <property type="match status" value="1"/>
</dbReference>
<dbReference type="InterPro" id="IPR011008">
    <property type="entry name" value="Dimeric_a/b-barrel"/>
</dbReference>
<protein>
    <submittedName>
        <fullName evidence="1">Quinol monooxygenase YgiN</fullName>
    </submittedName>
</protein>
<evidence type="ECO:0000313" key="1">
    <source>
        <dbReference type="EMBL" id="PSL22848.1"/>
    </source>
</evidence>
<accession>A0A2P8FMA4</accession>
<comment type="caution">
    <text evidence="1">The sequence shown here is derived from an EMBL/GenBank/DDBJ whole genome shotgun (WGS) entry which is preliminary data.</text>
</comment>
<reference evidence="1 2" key="1">
    <citation type="submission" date="2018-03" db="EMBL/GenBank/DDBJ databases">
        <title>Genomic Encyclopedia of Archaeal and Bacterial Type Strains, Phase II (KMG-II): from individual species to whole genera.</title>
        <authorList>
            <person name="Goeker M."/>
        </authorList>
    </citation>
    <scope>NUCLEOTIDE SEQUENCE [LARGE SCALE GENOMIC DNA]</scope>
    <source>
        <strain evidence="1 2">DSM 18107</strain>
    </source>
</reference>
<organism evidence="1 2">
    <name type="scientific">Chitinophaga ginsengisoli</name>
    <dbReference type="NCBI Taxonomy" id="363837"/>
    <lineage>
        <taxon>Bacteria</taxon>
        <taxon>Pseudomonadati</taxon>
        <taxon>Bacteroidota</taxon>
        <taxon>Chitinophagia</taxon>
        <taxon>Chitinophagales</taxon>
        <taxon>Chitinophagaceae</taxon>
        <taxon>Chitinophaga</taxon>
    </lineage>
</organism>
<name>A0A2P8FMA4_9BACT</name>
<keyword evidence="1" id="KW-0560">Oxidoreductase</keyword>
<dbReference type="RefSeq" id="WP_106605781.1">
    <property type="nucleotide sequence ID" value="NZ_PYGK01000020.1"/>
</dbReference>